<protein>
    <submittedName>
        <fullName evidence="6">LuxR family transcriptional regulator</fullName>
    </submittedName>
</protein>
<accession>A0ABV1LTF6</accession>
<evidence type="ECO:0000313" key="7">
    <source>
        <dbReference type="Proteomes" id="UP001469089"/>
    </source>
</evidence>
<keyword evidence="2" id="KW-0238">DNA-binding</keyword>
<dbReference type="SUPFAM" id="SSF46894">
    <property type="entry name" value="C-terminal effector domain of the bipartite response regulators"/>
    <property type="match status" value="1"/>
</dbReference>
<feature type="region of interest" description="Disordered" evidence="4">
    <location>
        <begin position="1"/>
        <end position="23"/>
    </location>
</feature>
<dbReference type="Gene3D" id="1.10.10.10">
    <property type="entry name" value="Winged helix-like DNA-binding domain superfamily/Winged helix DNA-binding domain"/>
    <property type="match status" value="1"/>
</dbReference>
<dbReference type="InterPro" id="IPR036693">
    <property type="entry name" value="TF_LuxR_autoind-bd_dom_sf"/>
</dbReference>
<dbReference type="Pfam" id="PF03472">
    <property type="entry name" value="Autoind_bind"/>
    <property type="match status" value="1"/>
</dbReference>
<dbReference type="PANTHER" id="PTHR44688:SF16">
    <property type="entry name" value="DNA-BINDING TRANSCRIPTIONAL ACTIVATOR DEVR_DOSR"/>
    <property type="match status" value="1"/>
</dbReference>
<dbReference type="Pfam" id="PF00196">
    <property type="entry name" value="GerE"/>
    <property type="match status" value="1"/>
</dbReference>
<dbReference type="SUPFAM" id="SSF75516">
    <property type="entry name" value="Pheromone-binding domain of LuxR-like quorum-sensing transcription factors"/>
    <property type="match status" value="1"/>
</dbReference>
<evidence type="ECO:0000256" key="3">
    <source>
        <dbReference type="ARBA" id="ARBA00023163"/>
    </source>
</evidence>
<keyword evidence="1" id="KW-0805">Transcription regulation</keyword>
<dbReference type="InterPro" id="IPR000792">
    <property type="entry name" value="Tscrpt_reg_LuxR_C"/>
</dbReference>
<sequence length="290" mass="31938">MRTAVMCASRDGDEPGLPEPARLDVRHFDDSDQRARSDRHDVGADGQMHLADDLASARGADERARLVRGMLSLVGFSELAYVTVRRDAHGEIDRLFFANGYRSAHLEPGWFEAGFHRRDVRLKAALTSNAPFVWDLHSITDAWRHAGSPSSFRPAFDALRDCGACCGLMFGIQVPQTSLRAIVSFASPTLHADWITDGVIAQALVLGLSVHQRCSATVRALDRGDAAKDLSDVQMRILGFLAAGLSDKEIALRMQTTSHNVDYHLRRLRQKCNVSSRTQLAFLAGQLLTS</sequence>
<evidence type="ECO:0000313" key="6">
    <source>
        <dbReference type="EMBL" id="MEQ5842599.1"/>
    </source>
</evidence>
<comment type="caution">
    <text evidence="6">The sequence shown here is derived from an EMBL/GenBank/DDBJ whole genome shotgun (WGS) entry which is preliminary data.</text>
</comment>
<dbReference type="PROSITE" id="PS50043">
    <property type="entry name" value="HTH_LUXR_2"/>
    <property type="match status" value="1"/>
</dbReference>
<dbReference type="RefSeq" id="WP_349544411.1">
    <property type="nucleotide sequence ID" value="NZ_JAOALG010000002.1"/>
</dbReference>
<dbReference type="SMART" id="SM00421">
    <property type="entry name" value="HTH_LUXR"/>
    <property type="match status" value="1"/>
</dbReference>
<keyword evidence="7" id="KW-1185">Reference proteome</keyword>
<evidence type="ECO:0000256" key="2">
    <source>
        <dbReference type="ARBA" id="ARBA00023125"/>
    </source>
</evidence>
<evidence type="ECO:0000256" key="4">
    <source>
        <dbReference type="SAM" id="MobiDB-lite"/>
    </source>
</evidence>
<dbReference type="InterPro" id="IPR005143">
    <property type="entry name" value="TF_LuxR_autoind-bd_dom"/>
</dbReference>
<dbReference type="CDD" id="cd06170">
    <property type="entry name" value="LuxR_C_like"/>
    <property type="match status" value="1"/>
</dbReference>
<dbReference type="InterPro" id="IPR016032">
    <property type="entry name" value="Sig_transdc_resp-reg_C-effctor"/>
</dbReference>
<evidence type="ECO:0000259" key="5">
    <source>
        <dbReference type="PROSITE" id="PS50043"/>
    </source>
</evidence>
<dbReference type="PANTHER" id="PTHR44688">
    <property type="entry name" value="DNA-BINDING TRANSCRIPTIONAL ACTIVATOR DEVR_DOSR"/>
    <property type="match status" value="1"/>
</dbReference>
<keyword evidence="3" id="KW-0804">Transcription</keyword>
<feature type="domain" description="HTH luxR-type" evidence="5">
    <location>
        <begin position="223"/>
        <end position="288"/>
    </location>
</feature>
<name>A0ABV1LTF6_9BURK</name>
<dbReference type="Gene3D" id="3.30.450.80">
    <property type="entry name" value="Transcription factor LuxR-like, autoinducer-binding domain"/>
    <property type="match status" value="1"/>
</dbReference>
<dbReference type="InterPro" id="IPR036388">
    <property type="entry name" value="WH-like_DNA-bd_sf"/>
</dbReference>
<proteinExistence type="predicted"/>
<dbReference type="Proteomes" id="UP001469089">
    <property type="component" value="Unassembled WGS sequence"/>
</dbReference>
<gene>
    <name evidence="6" type="ORF">N0A02_24415</name>
</gene>
<evidence type="ECO:0000256" key="1">
    <source>
        <dbReference type="ARBA" id="ARBA00023015"/>
    </source>
</evidence>
<organism evidence="6 7">
    <name type="scientific">Paraburkholderia acidicola</name>
    <dbReference type="NCBI Taxonomy" id="1912599"/>
    <lineage>
        <taxon>Bacteria</taxon>
        <taxon>Pseudomonadati</taxon>
        <taxon>Pseudomonadota</taxon>
        <taxon>Betaproteobacteria</taxon>
        <taxon>Burkholderiales</taxon>
        <taxon>Burkholderiaceae</taxon>
        <taxon>Paraburkholderia</taxon>
    </lineage>
</organism>
<dbReference type="EMBL" id="JAOALG010000002">
    <property type="protein sequence ID" value="MEQ5842599.1"/>
    <property type="molecule type" value="Genomic_DNA"/>
</dbReference>
<reference evidence="6 7" key="1">
    <citation type="journal article" date="2024" name="Chem. Sci.">
        <title>Discovery of a lagriamide polyketide by integrated genome mining, isotopic labeling, and untargeted metabolomics.</title>
        <authorList>
            <person name="Fergusson C.H."/>
            <person name="Saulog J."/>
            <person name="Paulo B.S."/>
            <person name="Wilson D.M."/>
            <person name="Liu D.Y."/>
            <person name="Morehouse N.J."/>
            <person name="Waterworth S."/>
            <person name="Barkei J."/>
            <person name="Gray C.A."/>
            <person name="Kwan J.C."/>
            <person name="Eustaquio A.S."/>
            <person name="Linington R.G."/>
        </authorList>
    </citation>
    <scope>NUCLEOTIDE SEQUENCE [LARGE SCALE GENOMIC DNA]</scope>
    <source>
        <strain evidence="6 7">RL17-338-BIF-B</strain>
    </source>
</reference>